<dbReference type="RefSeq" id="WP_310067800.1">
    <property type="nucleotide sequence ID" value="NZ_JAVDVX010000001.1"/>
</dbReference>
<name>A0ABU1UT26_9GAMM</name>
<proteinExistence type="predicted"/>
<keyword evidence="2" id="KW-1185">Reference proteome</keyword>
<protein>
    <submittedName>
        <fullName evidence="1">Uncharacterized protein</fullName>
    </submittedName>
</protein>
<evidence type="ECO:0000313" key="2">
    <source>
        <dbReference type="Proteomes" id="UP001253595"/>
    </source>
</evidence>
<comment type="caution">
    <text evidence="1">The sequence shown here is derived from an EMBL/GenBank/DDBJ whole genome shotgun (WGS) entry which is preliminary data.</text>
</comment>
<accession>A0ABU1UT26</accession>
<evidence type="ECO:0000313" key="1">
    <source>
        <dbReference type="EMBL" id="MDR7088326.1"/>
    </source>
</evidence>
<dbReference type="EMBL" id="JAVDVX010000001">
    <property type="protein sequence ID" value="MDR7088326.1"/>
    <property type="molecule type" value="Genomic_DNA"/>
</dbReference>
<organism evidence="1 2">
    <name type="scientific">Cellvibrio fibrivorans</name>
    <dbReference type="NCBI Taxonomy" id="126350"/>
    <lineage>
        <taxon>Bacteria</taxon>
        <taxon>Pseudomonadati</taxon>
        <taxon>Pseudomonadota</taxon>
        <taxon>Gammaproteobacteria</taxon>
        <taxon>Cellvibrionales</taxon>
        <taxon>Cellvibrionaceae</taxon>
        <taxon>Cellvibrio</taxon>
    </lineage>
</organism>
<sequence length="114" mass="11981">MTTPIDISSLMEQMKSAASHVAKKDISVLKGFSDRQIKAIAQQAALVAAGIASGQITTETQEFFLDSLKTMAQSFANTLQGLAKVTIEKVWNAMVGVLWGAIGTATGIDIPAIA</sequence>
<reference evidence="1 2" key="1">
    <citation type="submission" date="2023-07" db="EMBL/GenBank/DDBJ databases">
        <title>Sorghum-associated microbial communities from plants grown in Nebraska, USA.</title>
        <authorList>
            <person name="Schachtman D."/>
        </authorList>
    </citation>
    <scope>NUCLEOTIDE SEQUENCE [LARGE SCALE GENOMIC DNA]</scope>
    <source>
        <strain evidence="1 2">BE190</strain>
    </source>
</reference>
<gene>
    <name evidence="1" type="ORF">J2X05_000329</name>
</gene>
<dbReference type="Proteomes" id="UP001253595">
    <property type="component" value="Unassembled WGS sequence"/>
</dbReference>